<evidence type="ECO:0000256" key="10">
    <source>
        <dbReference type="RuleBase" id="RU365028"/>
    </source>
</evidence>
<dbReference type="InterPro" id="IPR044880">
    <property type="entry name" value="NCX_ion-bd_dom_sf"/>
</dbReference>
<keyword evidence="9 10" id="KW-0472">Membrane</keyword>
<dbReference type="GO" id="GO:0000329">
    <property type="term" value="C:fungal-type vacuole membrane"/>
    <property type="evidence" value="ECO:0007669"/>
    <property type="project" value="TreeGrafter"/>
</dbReference>
<dbReference type="InterPro" id="IPR004837">
    <property type="entry name" value="NaCa_Exmemb"/>
</dbReference>
<gene>
    <name evidence="12" type="ORF">TARUN_10223</name>
</gene>
<accession>A0A395N7D9</accession>
<dbReference type="EMBL" id="PXOA01001022">
    <property type="protein sequence ID" value="RFU72038.1"/>
    <property type="molecule type" value="Genomic_DNA"/>
</dbReference>
<keyword evidence="10" id="KW-0050">Antiport</keyword>
<comment type="function">
    <text evidence="10">Has a role in promoting intracellular calcium ion sequestration via the exchange of calcium ions for hydrogen ions across the vacuolar membrane. Involved also in manganese ion homeostasis via its uptake into the vacuole.</text>
</comment>
<keyword evidence="13" id="KW-1185">Reference proteome</keyword>
<keyword evidence="8 10" id="KW-0406">Ion transport</keyword>
<dbReference type="Proteomes" id="UP000266272">
    <property type="component" value="Unassembled WGS sequence"/>
</dbReference>
<protein>
    <recommendedName>
        <fullName evidence="10">Vacuolar calcium ion transporter</fullName>
    </recommendedName>
</protein>
<dbReference type="STRING" id="490622.A0A395N7D9"/>
<keyword evidence="7 10" id="KW-1133">Transmembrane helix</keyword>
<dbReference type="NCBIfam" id="TIGR00378">
    <property type="entry name" value="cax"/>
    <property type="match status" value="1"/>
</dbReference>
<evidence type="ECO:0000256" key="9">
    <source>
        <dbReference type="ARBA" id="ARBA00023136"/>
    </source>
</evidence>
<feature type="transmembrane region" description="Helical" evidence="10">
    <location>
        <begin position="290"/>
        <end position="306"/>
    </location>
</feature>
<comment type="similarity">
    <text evidence="2 10">Belongs to the Ca(2+):cation antiporter (CaCA) (TC 2.A.19) family.</text>
</comment>
<feature type="transmembrane region" description="Helical" evidence="10">
    <location>
        <begin position="51"/>
        <end position="71"/>
    </location>
</feature>
<evidence type="ECO:0000259" key="11">
    <source>
        <dbReference type="Pfam" id="PF01699"/>
    </source>
</evidence>
<feature type="transmembrane region" description="Helical" evidence="10">
    <location>
        <begin position="83"/>
        <end position="105"/>
    </location>
</feature>
<reference evidence="12 13" key="1">
    <citation type="journal article" date="2018" name="PLoS Pathog.">
        <title>Evolution of structural diversity of trichothecenes, a family of toxins produced by plant pathogenic and entomopathogenic fungi.</title>
        <authorList>
            <person name="Proctor R.H."/>
            <person name="McCormick S.P."/>
            <person name="Kim H.S."/>
            <person name="Cardoza R.E."/>
            <person name="Stanley A.M."/>
            <person name="Lindo L."/>
            <person name="Kelly A."/>
            <person name="Brown D.W."/>
            <person name="Lee T."/>
            <person name="Vaughan M.M."/>
            <person name="Alexander N.J."/>
            <person name="Busman M."/>
            <person name="Gutierrez S."/>
        </authorList>
    </citation>
    <scope>NUCLEOTIDE SEQUENCE [LARGE SCALE GENOMIC DNA]</scope>
    <source>
        <strain evidence="12 13">IBT 40837</strain>
    </source>
</reference>
<evidence type="ECO:0000256" key="3">
    <source>
        <dbReference type="ARBA" id="ARBA00022448"/>
    </source>
</evidence>
<keyword evidence="10" id="KW-0926">Vacuole</keyword>
<comment type="caution">
    <text evidence="10">Lacks conserved residue(s) required for the propagation of feature annotation.</text>
</comment>
<dbReference type="InterPro" id="IPR004798">
    <property type="entry name" value="CAX-like"/>
</dbReference>
<feature type="domain" description="Sodium/calcium exchanger membrane region" evidence="11">
    <location>
        <begin position="208"/>
        <end position="330"/>
    </location>
</feature>
<dbReference type="OrthoDB" id="1699231at2759"/>
<dbReference type="GO" id="GO:0012505">
    <property type="term" value="C:endomembrane system"/>
    <property type="evidence" value="ECO:0007669"/>
    <property type="project" value="UniProtKB-SubCell"/>
</dbReference>
<evidence type="ECO:0000256" key="7">
    <source>
        <dbReference type="ARBA" id="ARBA00022989"/>
    </source>
</evidence>
<proteinExistence type="inferred from homology"/>
<organism evidence="12 13">
    <name type="scientific">Trichoderma arundinaceum</name>
    <dbReference type="NCBI Taxonomy" id="490622"/>
    <lineage>
        <taxon>Eukaryota</taxon>
        <taxon>Fungi</taxon>
        <taxon>Dikarya</taxon>
        <taxon>Ascomycota</taxon>
        <taxon>Pezizomycotina</taxon>
        <taxon>Sordariomycetes</taxon>
        <taxon>Hypocreomycetidae</taxon>
        <taxon>Hypocreales</taxon>
        <taxon>Hypocreaceae</taxon>
        <taxon>Trichoderma</taxon>
    </lineage>
</organism>
<evidence type="ECO:0000256" key="2">
    <source>
        <dbReference type="ARBA" id="ARBA00008170"/>
    </source>
</evidence>
<sequence length="355" mass="38382">MLSFATEEIALRSGETVSGLLTATFGNAVELIVAAIALIDGKVTICQTSLIGSILSNLLLVLGFCFFFGGLRHSEQQFNQTVAQTAASMLALAAASIIIPTVFSAANKTPTSNFTDLSRGTAAILLMVYGAYLAFQLKTHQQIFAERSQKAPAEPWGNRSPDLNTSQGLMVPDSLVSNGISMTSILFNEPQEEEEEEEETPQLNIFCSIDAITKNGTLSQEFVSLILLPIVGNAAEHATAVTVAIKDKMDLAIGVAVGSSIQVALFLIPLVVVIGWGMGNDEMNLSFDNFQVAVMFVAVLLANYVIADGKSHWFNDWLLICLYAIIAVCAFYKFLLISIASLRRDQNEVEKITRK</sequence>
<comment type="subcellular location">
    <subcellularLocation>
        <location evidence="1">Endomembrane system</location>
        <topology evidence="1">Multi-pass membrane protein</topology>
    </subcellularLocation>
    <subcellularLocation>
        <location evidence="10">Vacuole membrane</location>
    </subcellularLocation>
</comment>
<dbReference type="InterPro" id="IPR004713">
    <property type="entry name" value="CaH_exchang"/>
</dbReference>
<dbReference type="Pfam" id="PF01699">
    <property type="entry name" value="Na_Ca_ex"/>
    <property type="match status" value="2"/>
</dbReference>
<evidence type="ECO:0000256" key="6">
    <source>
        <dbReference type="ARBA" id="ARBA00022837"/>
    </source>
</evidence>
<comment type="caution">
    <text evidence="12">The sequence shown here is derived from an EMBL/GenBank/DDBJ whole genome shotgun (WGS) entry which is preliminary data.</text>
</comment>
<evidence type="ECO:0000256" key="8">
    <source>
        <dbReference type="ARBA" id="ARBA00023065"/>
    </source>
</evidence>
<feature type="domain" description="Sodium/calcium exchanger membrane region" evidence="11">
    <location>
        <begin position="2"/>
        <end position="137"/>
    </location>
</feature>
<dbReference type="GO" id="GO:0006874">
    <property type="term" value="P:intracellular calcium ion homeostasis"/>
    <property type="evidence" value="ECO:0007669"/>
    <property type="project" value="TreeGrafter"/>
</dbReference>
<dbReference type="AlphaFoldDB" id="A0A395N7D9"/>
<evidence type="ECO:0000256" key="5">
    <source>
        <dbReference type="ARBA" id="ARBA00022692"/>
    </source>
</evidence>
<feature type="transmembrane region" description="Helical" evidence="10">
    <location>
        <begin position="20"/>
        <end position="39"/>
    </location>
</feature>
<evidence type="ECO:0000256" key="1">
    <source>
        <dbReference type="ARBA" id="ARBA00004127"/>
    </source>
</evidence>
<keyword evidence="3 10" id="KW-0813">Transport</keyword>
<dbReference type="PANTHER" id="PTHR31503:SF20">
    <property type="entry name" value="CA(2+)_H(+) EXCHANGER, PUTATIVE (EUROFUNG)-RELATED"/>
    <property type="match status" value="1"/>
</dbReference>
<name>A0A395N7D9_TRIAR</name>
<feature type="transmembrane region" description="Helical" evidence="10">
    <location>
        <begin position="251"/>
        <end position="278"/>
    </location>
</feature>
<keyword evidence="4 10" id="KW-0109">Calcium transport</keyword>
<evidence type="ECO:0000256" key="4">
    <source>
        <dbReference type="ARBA" id="ARBA00022568"/>
    </source>
</evidence>
<feature type="transmembrane region" description="Helical" evidence="10">
    <location>
        <begin position="117"/>
        <end position="135"/>
    </location>
</feature>
<dbReference type="Gene3D" id="1.20.1420.30">
    <property type="entry name" value="NCX, central ion-binding region"/>
    <property type="match status" value="1"/>
</dbReference>
<evidence type="ECO:0000313" key="12">
    <source>
        <dbReference type="EMBL" id="RFU72038.1"/>
    </source>
</evidence>
<dbReference type="GO" id="GO:0015369">
    <property type="term" value="F:calcium:proton antiporter activity"/>
    <property type="evidence" value="ECO:0007669"/>
    <property type="project" value="UniProtKB-UniRule"/>
</dbReference>
<keyword evidence="5 10" id="KW-0812">Transmembrane</keyword>
<feature type="transmembrane region" description="Helical" evidence="10">
    <location>
        <begin position="318"/>
        <end position="340"/>
    </location>
</feature>
<keyword evidence="6 10" id="KW-0106">Calcium</keyword>
<evidence type="ECO:0000313" key="13">
    <source>
        <dbReference type="Proteomes" id="UP000266272"/>
    </source>
</evidence>
<dbReference type="PANTHER" id="PTHR31503">
    <property type="entry name" value="VACUOLAR CALCIUM ION TRANSPORTER"/>
    <property type="match status" value="1"/>
</dbReference>